<dbReference type="Proteomes" id="UP000248079">
    <property type="component" value="Unassembled WGS sequence"/>
</dbReference>
<evidence type="ECO:0000313" key="2">
    <source>
        <dbReference type="Proteomes" id="UP000248079"/>
    </source>
</evidence>
<sequence>MKSHHLILIAIITSFLFLKCTEQKEQVRYEELKLAELFNCFMNSTDSLEEQKLIHFLDDSIVKYPYDHFFTFEKYDSTKKQLNLYFHLCTSDIEYNIKRRNAFVIDIDKKNKITLNGNNYSDILPINDMIVDFLQNKKDTNTLSDKTLKNIPILGEVEVSKGGFILHTQLIPDKNNNQSSWLITKKYIDIILSVNYQLRKLSSLKYFESEYSRLNPEQKNAIRKLNPVYIIIYPNWTMGKIKPPPPPLPVLSNKIIKKES</sequence>
<organism evidence="1 2">
    <name type="scientific">Marinifilum breve</name>
    <dbReference type="NCBI Taxonomy" id="2184082"/>
    <lineage>
        <taxon>Bacteria</taxon>
        <taxon>Pseudomonadati</taxon>
        <taxon>Bacteroidota</taxon>
        <taxon>Bacteroidia</taxon>
        <taxon>Marinilabiliales</taxon>
        <taxon>Marinifilaceae</taxon>
    </lineage>
</organism>
<protein>
    <submittedName>
        <fullName evidence="1">Uncharacterized protein</fullName>
    </submittedName>
</protein>
<reference evidence="1 2" key="1">
    <citation type="submission" date="2018-05" db="EMBL/GenBank/DDBJ databases">
        <title>Marinifilum breve JC075T sp. nov., a marine bacterium isolated from Yongle Blue Hole in the South China Sea.</title>
        <authorList>
            <person name="Fu T."/>
        </authorList>
    </citation>
    <scope>NUCLEOTIDE SEQUENCE [LARGE SCALE GENOMIC DNA]</scope>
    <source>
        <strain evidence="1 2">JC075</strain>
    </source>
</reference>
<dbReference type="OrthoDB" id="9801500at2"/>
<dbReference type="AlphaFoldDB" id="A0A2V3ZXU1"/>
<keyword evidence="2" id="KW-1185">Reference proteome</keyword>
<evidence type="ECO:0000313" key="1">
    <source>
        <dbReference type="EMBL" id="PXY01292.1"/>
    </source>
</evidence>
<accession>A0A2V3ZXU1</accession>
<dbReference type="EMBL" id="QFLI01000004">
    <property type="protein sequence ID" value="PXY01292.1"/>
    <property type="molecule type" value="Genomic_DNA"/>
</dbReference>
<gene>
    <name evidence="1" type="ORF">DF185_11660</name>
</gene>
<name>A0A2V3ZXU1_9BACT</name>
<comment type="caution">
    <text evidence="1">The sequence shown here is derived from an EMBL/GenBank/DDBJ whole genome shotgun (WGS) entry which is preliminary data.</text>
</comment>
<proteinExistence type="predicted"/>